<dbReference type="AlphaFoldDB" id="A0A9W8NG06"/>
<feature type="compositionally biased region" description="Polar residues" evidence="1">
    <location>
        <begin position="199"/>
        <end position="223"/>
    </location>
</feature>
<evidence type="ECO:0000256" key="1">
    <source>
        <dbReference type="SAM" id="MobiDB-lite"/>
    </source>
</evidence>
<dbReference type="PANTHER" id="PTHR38886">
    <property type="entry name" value="SESA DOMAIN-CONTAINING PROTEIN"/>
    <property type="match status" value="1"/>
</dbReference>
<reference evidence="2" key="1">
    <citation type="submission" date="2022-07" db="EMBL/GenBank/DDBJ databases">
        <title>Genome Sequence of Xylaria arbuscula.</title>
        <authorList>
            <person name="Buettner E."/>
        </authorList>
    </citation>
    <scope>NUCLEOTIDE SEQUENCE</scope>
    <source>
        <strain evidence="2">VT107</strain>
    </source>
</reference>
<name>A0A9W8NG06_9PEZI</name>
<evidence type="ECO:0008006" key="4">
    <source>
        <dbReference type="Google" id="ProtNLM"/>
    </source>
</evidence>
<organism evidence="2 3">
    <name type="scientific">Xylaria arbuscula</name>
    <dbReference type="NCBI Taxonomy" id="114810"/>
    <lineage>
        <taxon>Eukaryota</taxon>
        <taxon>Fungi</taxon>
        <taxon>Dikarya</taxon>
        <taxon>Ascomycota</taxon>
        <taxon>Pezizomycotina</taxon>
        <taxon>Sordariomycetes</taxon>
        <taxon>Xylariomycetidae</taxon>
        <taxon>Xylariales</taxon>
        <taxon>Xylariaceae</taxon>
        <taxon>Xylaria</taxon>
    </lineage>
</organism>
<proteinExistence type="predicted"/>
<keyword evidence="3" id="KW-1185">Reference proteome</keyword>
<gene>
    <name evidence="2" type="ORF">NPX13_g4684</name>
</gene>
<evidence type="ECO:0000313" key="2">
    <source>
        <dbReference type="EMBL" id="KAJ3573477.1"/>
    </source>
</evidence>
<comment type="caution">
    <text evidence="2">The sequence shown here is derived from an EMBL/GenBank/DDBJ whole genome shotgun (WGS) entry which is preliminary data.</text>
</comment>
<dbReference type="PANTHER" id="PTHR38886:SF1">
    <property type="entry name" value="NACHT-NTPASE AND P-LOOP NTPASES N-TERMINAL DOMAIN-CONTAINING PROTEIN"/>
    <property type="match status" value="1"/>
</dbReference>
<sequence length="649" mass="73588">MAFQISIGDAILLAQIAWRLGQTFTKGRSSAPAEFKEIENELYSLSAALTAAESEQKSLQIPSSEADANNPHIASQDVLGHIIQNCKHTLRHLEAIVNKYTIVTEDTDPQKPRLERWSQSITKNWRKIEWTTERRDLNMLRGQLVLHTNSLNLFINIGTSSRAASIERSLNEKLVLLEELHQWYVNNLKETEPKRRAAPSSQTQAPEIISQTQRSDTTSSFQLTKKTTTGDEMICPCASFRTEWLESFLDATLGSSSDSMFICNCLDCHMGTLSHQPHIQRYGLSHLIFPIRVASDDGSWILYKTTDKATNQLVDLYIRKINPNYLRRLEDTFFRSLSNLQRKNILARGKGNSLCYVATDTLEERVLEAISDLKIAQSSVESITFMRGRTQHVKEWVTDVQILQYGVRDVGFPFENTQSDHIRSLDYAEILISIDSNESDEHDDVTSMVLKLRRGTVITLTEKASLEFESIDAVGTHSDERVTELDGLHVIIQFTTKPAAKEFHEKVESMRKDLFVRSLQYPRADEKVVLSLQAAKVECESLYIDDAEITIVQDTNSRHRLIIASSNGCTIISQILVEDFFTTPSTKPNFTGSTYLVQIGDTGTREVYHYKDGFRHLNLSTTQANRMLELARSSVSLGIRNREQLQGTE</sequence>
<dbReference type="EMBL" id="JANPWZ010000679">
    <property type="protein sequence ID" value="KAJ3573477.1"/>
    <property type="molecule type" value="Genomic_DNA"/>
</dbReference>
<dbReference type="Proteomes" id="UP001148614">
    <property type="component" value="Unassembled WGS sequence"/>
</dbReference>
<accession>A0A9W8NG06</accession>
<evidence type="ECO:0000313" key="3">
    <source>
        <dbReference type="Proteomes" id="UP001148614"/>
    </source>
</evidence>
<protein>
    <recommendedName>
        <fullName evidence="4">Fungal N-terminal domain-containing protein</fullName>
    </recommendedName>
</protein>
<dbReference type="VEuPathDB" id="FungiDB:F4678DRAFT_471018"/>
<feature type="region of interest" description="Disordered" evidence="1">
    <location>
        <begin position="192"/>
        <end position="223"/>
    </location>
</feature>